<organism evidence="2 3">
    <name type="scientific">Hymenobacter elongatus</name>
    <dbReference type="NCBI Taxonomy" id="877208"/>
    <lineage>
        <taxon>Bacteria</taxon>
        <taxon>Pseudomonadati</taxon>
        <taxon>Bacteroidota</taxon>
        <taxon>Cytophagia</taxon>
        <taxon>Cytophagales</taxon>
        <taxon>Hymenobacteraceae</taxon>
        <taxon>Hymenobacter</taxon>
    </lineage>
</organism>
<feature type="transmembrane region" description="Helical" evidence="1">
    <location>
        <begin position="12"/>
        <end position="33"/>
    </location>
</feature>
<accession>A0A4Z0PKB0</accession>
<keyword evidence="1" id="KW-1133">Transmembrane helix</keyword>
<gene>
    <name evidence="2" type="ORF">E5J99_12695</name>
</gene>
<protein>
    <submittedName>
        <fullName evidence="2">TIGR02117 family protein</fullName>
    </submittedName>
</protein>
<keyword evidence="1" id="KW-0812">Transmembrane</keyword>
<dbReference type="Proteomes" id="UP000297739">
    <property type="component" value="Unassembled WGS sequence"/>
</dbReference>
<dbReference type="AlphaFoldDB" id="A0A4Z0PKB0"/>
<dbReference type="RefSeq" id="WP_135498182.1">
    <property type="nucleotide sequence ID" value="NZ_SRLD01000023.1"/>
</dbReference>
<evidence type="ECO:0000313" key="2">
    <source>
        <dbReference type="EMBL" id="TGE15454.1"/>
    </source>
</evidence>
<keyword evidence="3" id="KW-1185">Reference proteome</keyword>
<dbReference type="OrthoDB" id="211174at2"/>
<evidence type="ECO:0000256" key="1">
    <source>
        <dbReference type="SAM" id="Phobius"/>
    </source>
</evidence>
<keyword evidence="1" id="KW-0472">Membrane</keyword>
<dbReference type="Pfam" id="PF09601">
    <property type="entry name" value="DUF2459"/>
    <property type="match status" value="1"/>
</dbReference>
<evidence type="ECO:0000313" key="3">
    <source>
        <dbReference type="Proteomes" id="UP000297739"/>
    </source>
</evidence>
<sequence>MHSGLKKALQLTGYTAGSLVGIVGLYVATSFVLSRIPVNTDDADPAQDVDIFILSNGVHTDIVAPVRSPLIDWSQTVRFENTPAQDASAQYIGFGWGDKGFYLDTPTWAELKPSTAFKAMFYLSSSAIHTTFYPTMREADNCVKITISQAEYAQLIAYIKGSFQYDAAGAVMPIKNHSYGRHDSFYEAVRVYSFLYTCNTWANNGLKACGQRACLWTALDSGIFYQYRK</sequence>
<name>A0A4Z0PKB0_9BACT</name>
<comment type="caution">
    <text evidence="2">The sequence shown here is derived from an EMBL/GenBank/DDBJ whole genome shotgun (WGS) entry which is preliminary data.</text>
</comment>
<dbReference type="InterPro" id="IPR011727">
    <property type="entry name" value="CHP02117"/>
</dbReference>
<dbReference type="EMBL" id="SRLD01000023">
    <property type="protein sequence ID" value="TGE15454.1"/>
    <property type="molecule type" value="Genomic_DNA"/>
</dbReference>
<reference evidence="2 3" key="1">
    <citation type="submission" date="2019-04" db="EMBL/GenBank/DDBJ databases">
        <authorList>
            <person name="Feng G."/>
            <person name="Zhang J."/>
            <person name="Zhu H."/>
        </authorList>
    </citation>
    <scope>NUCLEOTIDE SEQUENCE [LARGE SCALE GENOMIC DNA]</scope>
    <source>
        <strain evidence="2 3">JCM 17223</strain>
    </source>
</reference>
<proteinExistence type="predicted"/>
<dbReference type="NCBIfam" id="TIGR02117">
    <property type="entry name" value="chp_urease_rgn"/>
    <property type="match status" value="1"/>
</dbReference>